<comment type="caution">
    <text evidence="3">The sequence shown here is derived from an EMBL/GenBank/DDBJ whole genome shotgun (WGS) entry which is preliminary data.</text>
</comment>
<evidence type="ECO:0008006" key="5">
    <source>
        <dbReference type="Google" id="ProtNLM"/>
    </source>
</evidence>
<feature type="coiled-coil region" evidence="1">
    <location>
        <begin position="27"/>
        <end position="54"/>
    </location>
</feature>
<keyword evidence="2" id="KW-0472">Membrane</keyword>
<reference evidence="3" key="2">
    <citation type="submission" date="2021-04" db="EMBL/GenBank/DDBJ databases">
        <authorList>
            <person name="Gilroy R."/>
        </authorList>
    </citation>
    <scope>NUCLEOTIDE SEQUENCE</scope>
    <source>
        <strain evidence="3">ChiBcec2-3848</strain>
    </source>
</reference>
<keyword evidence="2" id="KW-0812">Transmembrane</keyword>
<evidence type="ECO:0000256" key="2">
    <source>
        <dbReference type="SAM" id="Phobius"/>
    </source>
</evidence>
<gene>
    <name evidence="3" type="ORF">H9753_13775</name>
</gene>
<evidence type="ECO:0000313" key="3">
    <source>
        <dbReference type="EMBL" id="HJC64658.1"/>
    </source>
</evidence>
<evidence type="ECO:0000313" key="4">
    <source>
        <dbReference type="Proteomes" id="UP000823886"/>
    </source>
</evidence>
<sequence>MKKIIYGIGCFLAVLFLGTGMFLSYQINVLRDRMEELEENTALARQEVSALADSKNQDFIFERYEGEELVREHYRMTAYGADRIVLRQEPEESLEEGYLVKVRDGVLVVYENKTGTVFESTDIPLEALPSELKAEVLLGKNLKNLDELYNFLENYSS</sequence>
<accession>A0A9D2PQN9</accession>
<dbReference type="AlphaFoldDB" id="A0A9D2PQN9"/>
<keyword evidence="2" id="KW-1133">Transmembrane helix</keyword>
<proteinExistence type="predicted"/>
<reference evidence="3" key="1">
    <citation type="journal article" date="2021" name="PeerJ">
        <title>Extensive microbial diversity within the chicken gut microbiome revealed by metagenomics and culture.</title>
        <authorList>
            <person name="Gilroy R."/>
            <person name="Ravi A."/>
            <person name="Getino M."/>
            <person name="Pursley I."/>
            <person name="Horton D.L."/>
            <person name="Alikhan N.F."/>
            <person name="Baker D."/>
            <person name="Gharbi K."/>
            <person name="Hall N."/>
            <person name="Watson M."/>
            <person name="Adriaenssens E.M."/>
            <person name="Foster-Nyarko E."/>
            <person name="Jarju S."/>
            <person name="Secka A."/>
            <person name="Antonio M."/>
            <person name="Oren A."/>
            <person name="Chaudhuri R.R."/>
            <person name="La Ragione R."/>
            <person name="Hildebrand F."/>
            <person name="Pallen M.J."/>
        </authorList>
    </citation>
    <scope>NUCLEOTIDE SEQUENCE</scope>
    <source>
        <strain evidence="3">ChiBcec2-3848</strain>
    </source>
</reference>
<protein>
    <recommendedName>
        <fullName evidence="5">Bypass of forespore C C-terminal domain-containing protein</fullName>
    </recommendedName>
</protein>
<dbReference type="EMBL" id="DWVZ01000192">
    <property type="protein sequence ID" value="HJC64658.1"/>
    <property type="molecule type" value="Genomic_DNA"/>
</dbReference>
<feature type="transmembrane region" description="Helical" evidence="2">
    <location>
        <begin position="6"/>
        <end position="25"/>
    </location>
</feature>
<dbReference type="Proteomes" id="UP000823886">
    <property type="component" value="Unassembled WGS sequence"/>
</dbReference>
<keyword evidence="1" id="KW-0175">Coiled coil</keyword>
<evidence type="ECO:0000256" key="1">
    <source>
        <dbReference type="SAM" id="Coils"/>
    </source>
</evidence>
<name>A0A9D2PQN9_9FIRM</name>
<organism evidence="3 4">
    <name type="scientific">Candidatus Blautia merdavium</name>
    <dbReference type="NCBI Taxonomy" id="2838494"/>
    <lineage>
        <taxon>Bacteria</taxon>
        <taxon>Bacillati</taxon>
        <taxon>Bacillota</taxon>
        <taxon>Clostridia</taxon>
        <taxon>Lachnospirales</taxon>
        <taxon>Lachnospiraceae</taxon>
        <taxon>Blautia</taxon>
    </lineage>
</organism>